<dbReference type="Pfam" id="PF01522">
    <property type="entry name" value="Polysacc_deac_1"/>
    <property type="match status" value="1"/>
</dbReference>
<evidence type="ECO:0000313" key="4">
    <source>
        <dbReference type="Proteomes" id="UP000290218"/>
    </source>
</evidence>
<dbReference type="CDD" id="cd10967">
    <property type="entry name" value="CE4_GLA_like_6s"/>
    <property type="match status" value="1"/>
</dbReference>
<evidence type="ECO:0000313" key="3">
    <source>
        <dbReference type="EMBL" id="RXK53484.1"/>
    </source>
</evidence>
<keyword evidence="1" id="KW-0732">Signal</keyword>
<reference evidence="3 4" key="1">
    <citation type="submission" date="2019-01" db="EMBL/GenBank/DDBJ databases">
        <title>Lacunisphaera sp. strain TWA-58.</title>
        <authorList>
            <person name="Chen W.-M."/>
        </authorList>
    </citation>
    <scope>NUCLEOTIDE SEQUENCE [LARGE SCALE GENOMIC DNA]</scope>
    <source>
        <strain evidence="3 4">TWA-58</strain>
    </source>
</reference>
<dbReference type="GO" id="GO:0016810">
    <property type="term" value="F:hydrolase activity, acting on carbon-nitrogen (but not peptide) bonds"/>
    <property type="evidence" value="ECO:0007669"/>
    <property type="project" value="InterPro"/>
</dbReference>
<evidence type="ECO:0000256" key="1">
    <source>
        <dbReference type="ARBA" id="ARBA00022729"/>
    </source>
</evidence>
<accession>A0A4Q1C4W9</accession>
<dbReference type="EMBL" id="SDHX01000002">
    <property type="protein sequence ID" value="RXK53484.1"/>
    <property type="molecule type" value="Genomic_DNA"/>
</dbReference>
<dbReference type="OrthoDB" id="43281at2"/>
<dbReference type="AlphaFoldDB" id="A0A4Q1C4W9"/>
<proteinExistence type="predicted"/>
<feature type="domain" description="NodB homology" evidence="2">
    <location>
        <begin position="2"/>
        <end position="228"/>
    </location>
</feature>
<dbReference type="PROSITE" id="PS51677">
    <property type="entry name" value="NODB"/>
    <property type="match status" value="1"/>
</dbReference>
<protein>
    <recommendedName>
        <fullName evidence="2">NodB homology domain-containing protein</fullName>
    </recommendedName>
</protein>
<dbReference type="Gene3D" id="3.20.20.370">
    <property type="entry name" value="Glycoside hydrolase/deacetylase"/>
    <property type="match status" value="1"/>
</dbReference>
<dbReference type="Proteomes" id="UP000290218">
    <property type="component" value="Unassembled WGS sequence"/>
</dbReference>
<keyword evidence="4" id="KW-1185">Reference proteome</keyword>
<name>A0A4Q1C4W9_9BACT</name>
<dbReference type="InterPro" id="IPR051398">
    <property type="entry name" value="Polysacch_Deacetylase"/>
</dbReference>
<dbReference type="InterPro" id="IPR002509">
    <property type="entry name" value="NODB_dom"/>
</dbReference>
<evidence type="ECO:0000259" key="2">
    <source>
        <dbReference type="PROSITE" id="PS51677"/>
    </source>
</evidence>
<sequence length="228" mass="26086">MMKIVQCWDDGVVDDIRLCALLRTRGARATFNLNPGLHGARRGHDWIYQHTKVVQRLALGELCETYQGFTIANHTLTHPFPSRLSLAEWRREVSDGRKQLQDHFQQEVRGFAYPYGEHDAALAEVLRETGHCYARTCLNATPCLPARDDFILATDCHHADPAFWERYEAAKAARSPVFYFWGHSYELMTEADWAGFDAKLQRINADPEVRWADLPELFPSSAPQRSAP</sequence>
<dbReference type="SUPFAM" id="SSF88713">
    <property type="entry name" value="Glycoside hydrolase/deacetylase"/>
    <property type="match status" value="1"/>
</dbReference>
<dbReference type="PANTHER" id="PTHR34216:SF11">
    <property type="entry name" value="CHITOOLIGOSACCHARIDE DEACETYLASE"/>
    <property type="match status" value="1"/>
</dbReference>
<dbReference type="PANTHER" id="PTHR34216">
    <property type="match status" value="1"/>
</dbReference>
<dbReference type="GO" id="GO:0005975">
    <property type="term" value="P:carbohydrate metabolic process"/>
    <property type="evidence" value="ECO:0007669"/>
    <property type="project" value="InterPro"/>
</dbReference>
<comment type="caution">
    <text evidence="3">The sequence shown here is derived from an EMBL/GenBank/DDBJ whole genome shotgun (WGS) entry which is preliminary data.</text>
</comment>
<gene>
    <name evidence="3" type="ORF">ESB00_17480</name>
</gene>
<organism evidence="3 4">
    <name type="scientific">Oleiharenicola lentus</name>
    <dbReference type="NCBI Taxonomy" id="2508720"/>
    <lineage>
        <taxon>Bacteria</taxon>
        <taxon>Pseudomonadati</taxon>
        <taxon>Verrucomicrobiota</taxon>
        <taxon>Opitutia</taxon>
        <taxon>Opitutales</taxon>
        <taxon>Opitutaceae</taxon>
        <taxon>Oleiharenicola</taxon>
    </lineage>
</organism>
<dbReference type="InterPro" id="IPR011330">
    <property type="entry name" value="Glyco_hydro/deAcase_b/a-brl"/>
</dbReference>